<dbReference type="EMBL" id="JAUEPS010000008">
    <property type="protein sequence ID" value="KAK0462954.1"/>
    <property type="molecule type" value="Genomic_DNA"/>
</dbReference>
<evidence type="ECO:0000313" key="2">
    <source>
        <dbReference type="EMBL" id="KAK0462954.1"/>
    </source>
</evidence>
<dbReference type="InterPro" id="IPR036047">
    <property type="entry name" value="F-box-like_dom_sf"/>
</dbReference>
<proteinExistence type="predicted"/>
<keyword evidence="3" id="KW-1185">Reference proteome</keyword>
<accession>A0AA39NC97</accession>
<dbReference type="RefSeq" id="XP_060334420.1">
    <property type="nucleotide sequence ID" value="XM_060466063.1"/>
</dbReference>
<dbReference type="Proteomes" id="UP001175211">
    <property type="component" value="Unassembled WGS sequence"/>
</dbReference>
<comment type="caution">
    <text evidence="2">The sequence shown here is derived from an EMBL/GenBank/DDBJ whole genome shotgun (WGS) entry which is preliminary data.</text>
</comment>
<dbReference type="InterPro" id="IPR001810">
    <property type="entry name" value="F-box_dom"/>
</dbReference>
<organism evidence="2 3">
    <name type="scientific">Armillaria tabescens</name>
    <name type="common">Ringless honey mushroom</name>
    <name type="synonym">Agaricus tabescens</name>
    <dbReference type="NCBI Taxonomy" id="1929756"/>
    <lineage>
        <taxon>Eukaryota</taxon>
        <taxon>Fungi</taxon>
        <taxon>Dikarya</taxon>
        <taxon>Basidiomycota</taxon>
        <taxon>Agaricomycotina</taxon>
        <taxon>Agaricomycetes</taxon>
        <taxon>Agaricomycetidae</taxon>
        <taxon>Agaricales</taxon>
        <taxon>Marasmiineae</taxon>
        <taxon>Physalacriaceae</taxon>
        <taxon>Desarmillaria</taxon>
    </lineage>
</organism>
<protein>
    <recommendedName>
        <fullName evidence="1">F-box domain-containing protein</fullName>
    </recommendedName>
</protein>
<sequence length="416" mass="46634">MAKRKEDRDLEPAPNSLAGLPTELLVIIVSDLVTRRDLFSLARVCRRLNDVAMTCWLRSRTLKRYSTFSPGWPMPFSTFADLRLCFATKPHIPSMTLTFGTQYIKEYEEFSRYVDTIPSDRTCPILHIKLHMPRFPIDTRAFNAFCTELTEYNSVASFQVIQQSGERVHMSLRDTKGPNHQPIFHPPPFTTLTELHIQSVSKQLDDWLLRSVAASPICNLTILDNASLPYGRICLPTIRKLTLGDRTMTTSQLIQFLSDEAHSSLRELTFMPKAEPYWEIPVKGRLIPLSMNAMPSLTSLAAEFKVLTNLLVTPEAFPKLERVEVYGIGSNESSAAEDGAELLTRIMSLPSVHCVTFPVGALESGDWDNLSGSGIVLPNVIKLIDQWSLRAPSILSQVRKVFPNVVGVDSPSQSQA</sequence>
<name>A0AA39NC97_ARMTA</name>
<feature type="domain" description="F-box" evidence="1">
    <location>
        <begin position="14"/>
        <end position="65"/>
    </location>
</feature>
<evidence type="ECO:0000313" key="3">
    <source>
        <dbReference type="Proteomes" id="UP001175211"/>
    </source>
</evidence>
<dbReference type="AlphaFoldDB" id="A0AA39NC97"/>
<dbReference type="SUPFAM" id="SSF81383">
    <property type="entry name" value="F-box domain"/>
    <property type="match status" value="1"/>
</dbReference>
<dbReference type="Pfam" id="PF12937">
    <property type="entry name" value="F-box-like"/>
    <property type="match status" value="1"/>
</dbReference>
<evidence type="ECO:0000259" key="1">
    <source>
        <dbReference type="PROSITE" id="PS50181"/>
    </source>
</evidence>
<dbReference type="GeneID" id="85349611"/>
<dbReference type="PROSITE" id="PS50181">
    <property type="entry name" value="FBOX"/>
    <property type="match status" value="1"/>
</dbReference>
<dbReference type="CDD" id="cd09917">
    <property type="entry name" value="F-box_SF"/>
    <property type="match status" value="1"/>
</dbReference>
<reference evidence="2" key="1">
    <citation type="submission" date="2023-06" db="EMBL/GenBank/DDBJ databases">
        <authorList>
            <consortium name="Lawrence Berkeley National Laboratory"/>
            <person name="Ahrendt S."/>
            <person name="Sahu N."/>
            <person name="Indic B."/>
            <person name="Wong-Bajracharya J."/>
            <person name="Merenyi Z."/>
            <person name="Ke H.-M."/>
            <person name="Monk M."/>
            <person name="Kocsube S."/>
            <person name="Drula E."/>
            <person name="Lipzen A."/>
            <person name="Balint B."/>
            <person name="Henrissat B."/>
            <person name="Andreopoulos B."/>
            <person name="Martin F.M."/>
            <person name="Harder C.B."/>
            <person name="Rigling D."/>
            <person name="Ford K.L."/>
            <person name="Foster G.D."/>
            <person name="Pangilinan J."/>
            <person name="Papanicolaou A."/>
            <person name="Barry K."/>
            <person name="LaButti K."/>
            <person name="Viragh M."/>
            <person name="Koriabine M."/>
            <person name="Yan M."/>
            <person name="Riley R."/>
            <person name="Champramary S."/>
            <person name="Plett K.L."/>
            <person name="Tsai I.J."/>
            <person name="Slot J."/>
            <person name="Sipos G."/>
            <person name="Plett J."/>
            <person name="Nagy L.G."/>
            <person name="Grigoriev I.V."/>
        </authorList>
    </citation>
    <scope>NUCLEOTIDE SEQUENCE</scope>
    <source>
        <strain evidence="2">CCBAS 213</strain>
    </source>
</reference>
<gene>
    <name evidence="2" type="ORF">EV420DRAFT_1146595</name>
</gene>